<sequence>MGVLKSIDKVLAAFGNIRAMERLHVDSFTENLITNISGVKIAESLYGQLFVSFQTLADYEFMNVSILSATDIKTYKGCSLTFLTESGETMVMISDTKEIESDYSNVSNRWLTKISFVIEAHEKKFVIDKNFDKVFLKFKKKTLPLTKCD</sequence>
<dbReference type="AlphaFoldDB" id="A0A5D0HQA9"/>
<gene>
    <name evidence="1" type="ORF">FUA24_18465</name>
</gene>
<dbReference type="Proteomes" id="UP000323930">
    <property type="component" value="Unassembled WGS sequence"/>
</dbReference>
<dbReference type="EMBL" id="VSDQ01000718">
    <property type="protein sequence ID" value="TYA71562.1"/>
    <property type="molecule type" value="Genomic_DNA"/>
</dbReference>
<protein>
    <submittedName>
        <fullName evidence="1">Uncharacterized protein</fullName>
    </submittedName>
</protein>
<evidence type="ECO:0000313" key="1">
    <source>
        <dbReference type="EMBL" id="TYA71562.1"/>
    </source>
</evidence>
<keyword evidence="2" id="KW-1185">Reference proteome</keyword>
<comment type="caution">
    <text evidence="1">The sequence shown here is derived from an EMBL/GenBank/DDBJ whole genome shotgun (WGS) entry which is preliminary data.</text>
</comment>
<evidence type="ECO:0000313" key="2">
    <source>
        <dbReference type="Proteomes" id="UP000323930"/>
    </source>
</evidence>
<reference evidence="1 2" key="1">
    <citation type="submission" date="2019-08" db="EMBL/GenBank/DDBJ databases">
        <title>Seonamhaeicola sediminis sp. nov., isolated from marine sediment.</title>
        <authorList>
            <person name="Cao W.R."/>
        </authorList>
    </citation>
    <scope>NUCLEOTIDE SEQUENCE [LARGE SCALE GENOMIC DNA]</scope>
    <source>
        <strain evidence="1 2">B011</strain>
    </source>
</reference>
<dbReference type="RefSeq" id="WP_148544548.1">
    <property type="nucleotide sequence ID" value="NZ_VSDQ01000718.1"/>
</dbReference>
<name>A0A5D0HQA9_9FLAO</name>
<organism evidence="1 2">
    <name type="scientific">Seonamhaeicola marinus</name>
    <dbReference type="NCBI Taxonomy" id="1912246"/>
    <lineage>
        <taxon>Bacteria</taxon>
        <taxon>Pseudomonadati</taxon>
        <taxon>Bacteroidota</taxon>
        <taxon>Flavobacteriia</taxon>
        <taxon>Flavobacteriales</taxon>
        <taxon>Flavobacteriaceae</taxon>
    </lineage>
</organism>
<accession>A0A5D0HQA9</accession>
<proteinExistence type="predicted"/>
<dbReference type="OrthoDB" id="1201645at2"/>